<name>A0ABN8RM48_9CNID</name>
<protein>
    <recommendedName>
        <fullName evidence="3">Histamine N-methyltransferase</fullName>
    </recommendedName>
</protein>
<proteinExistence type="predicted"/>
<sequence length="566" mass="65763">YDAHYLESFRVYRERSSESKKLFESFQTHIPPLIQSRMVPECQRLNILSVGSAEGTTDLMILKIIGQEVQKSDHGQHIEIFNRAIEPNGSSCGLYREAIKNLSSLLGKTQTCFEICQQTFDDYQETKKDEIKFDLIHFIHSIYYVDKEETLIRCIEKELSDKGHFLSVVQTTQDLNYLVFSKQKRPTKEISEKSEKLIQIAKKYGWNYEVYTTEYAIDFTHVFDPKSTEGNLLLDFMTHTVDYRNTADKQLVQETLAFIDEKTVLKDGKKIGKGEFSLVVISKRCDIFRVYRERSSETKKLFESFQTHIPPLIQSQMVPKRQRLNILSVGSAEGKTDLMILKIIGLELQKSDHGQHIEIFNRAIEPNGFSCGLYKEAIKNPTSLLDNQQTSFEICQQTFDEYQKSKKDEIKFDLIHFIHSIYYVDMEETLISCIQKELSDKGHFLSVVVTTQDLNYLVFSKQKRPSREISEKSEKLIQIAKKYGWNYEVYTIEYAIDFTHVFDPKSTEGNLLLDFMTHIVDYRNTADKQLVQETLAFIDEKTVLKDGKKIGKGEFSLVVISKRCDM</sequence>
<gene>
    <name evidence="1" type="ORF">PEVE_00012173</name>
</gene>
<comment type="caution">
    <text evidence="1">The sequence shown here is derived from an EMBL/GenBank/DDBJ whole genome shotgun (WGS) entry which is preliminary data.</text>
</comment>
<dbReference type="Proteomes" id="UP001159427">
    <property type="component" value="Unassembled WGS sequence"/>
</dbReference>
<evidence type="ECO:0000313" key="2">
    <source>
        <dbReference type="Proteomes" id="UP001159427"/>
    </source>
</evidence>
<dbReference type="Gene3D" id="3.40.50.150">
    <property type="entry name" value="Vaccinia Virus protein VP39"/>
    <property type="match status" value="2"/>
</dbReference>
<dbReference type="SUPFAM" id="SSF53335">
    <property type="entry name" value="S-adenosyl-L-methionine-dependent methyltransferases"/>
    <property type="match status" value="2"/>
</dbReference>
<dbReference type="EMBL" id="CALNXI010001894">
    <property type="protein sequence ID" value="CAH3179178.1"/>
    <property type="molecule type" value="Genomic_DNA"/>
</dbReference>
<keyword evidence="2" id="KW-1185">Reference proteome</keyword>
<evidence type="ECO:0000313" key="1">
    <source>
        <dbReference type="EMBL" id="CAH3179178.1"/>
    </source>
</evidence>
<dbReference type="InterPro" id="IPR029063">
    <property type="entry name" value="SAM-dependent_MTases_sf"/>
</dbReference>
<accession>A0ABN8RM48</accession>
<organism evidence="1 2">
    <name type="scientific">Porites evermanni</name>
    <dbReference type="NCBI Taxonomy" id="104178"/>
    <lineage>
        <taxon>Eukaryota</taxon>
        <taxon>Metazoa</taxon>
        <taxon>Cnidaria</taxon>
        <taxon>Anthozoa</taxon>
        <taxon>Hexacorallia</taxon>
        <taxon>Scleractinia</taxon>
        <taxon>Fungiina</taxon>
        <taxon>Poritidae</taxon>
        <taxon>Porites</taxon>
    </lineage>
</organism>
<evidence type="ECO:0008006" key="3">
    <source>
        <dbReference type="Google" id="ProtNLM"/>
    </source>
</evidence>
<feature type="non-terminal residue" evidence="1">
    <location>
        <position position="1"/>
    </location>
</feature>
<reference evidence="1 2" key="1">
    <citation type="submission" date="2022-05" db="EMBL/GenBank/DDBJ databases">
        <authorList>
            <consortium name="Genoscope - CEA"/>
            <person name="William W."/>
        </authorList>
    </citation>
    <scope>NUCLEOTIDE SEQUENCE [LARGE SCALE GENOMIC DNA]</scope>
</reference>